<keyword evidence="3" id="KW-1185">Reference proteome</keyword>
<reference evidence="2 3" key="1">
    <citation type="submission" date="2019-01" db="EMBL/GenBank/DDBJ databases">
        <authorList>
            <consortium name="Pathogen Informatics"/>
        </authorList>
    </citation>
    <scope>NUCLEOTIDE SEQUENCE [LARGE SCALE GENOMIC DNA]</scope>
    <source>
        <strain evidence="2 3">NCTC10181</strain>
    </source>
</reference>
<dbReference type="EMBL" id="LR215036">
    <property type="protein sequence ID" value="VEU74735.1"/>
    <property type="molecule type" value="Genomic_DNA"/>
</dbReference>
<dbReference type="Pfam" id="PF17384">
    <property type="entry name" value="DUF150_C"/>
    <property type="match status" value="1"/>
</dbReference>
<dbReference type="KEGG" id="mcit:NCTC10181_00595"/>
<evidence type="ECO:0000259" key="1">
    <source>
        <dbReference type="Pfam" id="PF17384"/>
    </source>
</evidence>
<gene>
    <name evidence="2" type="ORF">NCTC10181_00595</name>
</gene>
<sequence>MNYLKILKDHFNDQIISAKITEAVFGKTLTIEVNANNLDLVIQYTQQIERYLEEINAYPDDLNIEVLSKGEDLNLNLENLNLYLEKMVKLSFVKPIEKELIMIGKIIQVNDDSIILQWNQKGRIRKIHIEKENIKTGEIYIKF</sequence>
<dbReference type="InterPro" id="IPR028998">
    <property type="entry name" value="RimP_C"/>
</dbReference>
<name>A0A449B2F8_9BACT</name>
<dbReference type="OrthoDB" id="399086at2"/>
<dbReference type="RefSeq" id="WP_129725541.1">
    <property type="nucleotide sequence ID" value="NZ_CP101807.1"/>
</dbReference>
<evidence type="ECO:0000313" key="2">
    <source>
        <dbReference type="EMBL" id="VEU74735.1"/>
    </source>
</evidence>
<accession>A0A449B2F8</accession>
<dbReference type="Gene3D" id="2.30.30.180">
    <property type="entry name" value="Ribosome maturation factor RimP, C-terminal domain"/>
    <property type="match status" value="1"/>
</dbReference>
<proteinExistence type="predicted"/>
<organism evidence="2 3">
    <name type="scientific">Mycoplasmopsis citelli</name>
    <dbReference type="NCBI Taxonomy" id="171281"/>
    <lineage>
        <taxon>Bacteria</taxon>
        <taxon>Bacillati</taxon>
        <taxon>Mycoplasmatota</taxon>
        <taxon>Mycoplasmoidales</taxon>
        <taxon>Metamycoplasmataceae</taxon>
        <taxon>Mycoplasmopsis</taxon>
    </lineage>
</organism>
<dbReference type="InterPro" id="IPR036847">
    <property type="entry name" value="RimP_C_sf"/>
</dbReference>
<dbReference type="SUPFAM" id="SSF74942">
    <property type="entry name" value="YhbC-like, C-terminal domain"/>
    <property type="match status" value="1"/>
</dbReference>
<protein>
    <recommendedName>
        <fullName evidence="1">Ribosome maturation factor RimP C-terminal domain-containing protein</fullName>
    </recommendedName>
</protein>
<dbReference type="Proteomes" id="UP000290985">
    <property type="component" value="Chromosome"/>
</dbReference>
<dbReference type="AlphaFoldDB" id="A0A449B2F8"/>
<evidence type="ECO:0000313" key="3">
    <source>
        <dbReference type="Proteomes" id="UP000290985"/>
    </source>
</evidence>
<feature type="domain" description="Ribosome maturation factor RimP C-terminal" evidence="1">
    <location>
        <begin position="81"/>
        <end position="143"/>
    </location>
</feature>